<evidence type="ECO:0000313" key="4">
    <source>
        <dbReference type="Proteomes" id="UP000822688"/>
    </source>
</evidence>
<name>A0A8T0ISR7_CERPU</name>
<keyword evidence="4" id="KW-1185">Reference proteome</keyword>
<dbReference type="InterPro" id="IPR036249">
    <property type="entry name" value="Thioredoxin-like_sf"/>
</dbReference>
<dbReference type="Gene3D" id="3.40.30.10">
    <property type="entry name" value="Glutaredoxin"/>
    <property type="match status" value="1"/>
</dbReference>
<protein>
    <recommendedName>
        <fullName evidence="2">DSBA-like thioredoxin domain-containing protein</fullName>
    </recommendedName>
</protein>
<dbReference type="Proteomes" id="UP000822688">
    <property type="component" value="Chromosome 2"/>
</dbReference>
<feature type="compositionally biased region" description="Basic residues" evidence="1">
    <location>
        <begin position="1"/>
        <end position="22"/>
    </location>
</feature>
<feature type="region of interest" description="Disordered" evidence="1">
    <location>
        <begin position="1"/>
        <end position="33"/>
    </location>
</feature>
<feature type="domain" description="DSBA-like thioredoxin" evidence="2">
    <location>
        <begin position="90"/>
        <end position="287"/>
    </location>
</feature>
<comment type="caution">
    <text evidence="3">The sequence shown here is derived from an EMBL/GenBank/DDBJ whole genome shotgun (WGS) entry which is preliminary data.</text>
</comment>
<accession>A0A8T0ISR7</accession>
<proteinExistence type="predicted"/>
<evidence type="ECO:0000313" key="3">
    <source>
        <dbReference type="EMBL" id="KAG0585811.1"/>
    </source>
</evidence>
<dbReference type="InterPro" id="IPR001853">
    <property type="entry name" value="DSBA-like_thioredoxin_dom"/>
</dbReference>
<dbReference type="GO" id="GO:0016491">
    <property type="term" value="F:oxidoreductase activity"/>
    <property type="evidence" value="ECO:0007669"/>
    <property type="project" value="InterPro"/>
</dbReference>
<dbReference type="CDD" id="cd03024">
    <property type="entry name" value="DsbA_FrnE"/>
    <property type="match status" value="1"/>
</dbReference>
<dbReference type="PANTHER" id="PTHR13887">
    <property type="entry name" value="GLUTATHIONE S-TRANSFERASE KAPPA"/>
    <property type="match status" value="1"/>
</dbReference>
<gene>
    <name evidence="3" type="ORF">KC19_2G041100</name>
</gene>
<dbReference type="SUPFAM" id="SSF52833">
    <property type="entry name" value="Thioredoxin-like"/>
    <property type="match status" value="1"/>
</dbReference>
<organism evidence="3 4">
    <name type="scientific">Ceratodon purpureus</name>
    <name type="common">Fire moss</name>
    <name type="synonym">Dicranum purpureum</name>
    <dbReference type="NCBI Taxonomy" id="3225"/>
    <lineage>
        <taxon>Eukaryota</taxon>
        <taxon>Viridiplantae</taxon>
        <taxon>Streptophyta</taxon>
        <taxon>Embryophyta</taxon>
        <taxon>Bryophyta</taxon>
        <taxon>Bryophytina</taxon>
        <taxon>Bryopsida</taxon>
        <taxon>Dicranidae</taxon>
        <taxon>Pseudoditrichales</taxon>
        <taxon>Ditrichaceae</taxon>
        <taxon>Ceratodon</taxon>
    </lineage>
</organism>
<reference evidence="3" key="1">
    <citation type="submission" date="2020-06" db="EMBL/GenBank/DDBJ databases">
        <title>WGS assembly of Ceratodon purpureus strain R40.</title>
        <authorList>
            <person name="Carey S.B."/>
            <person name="Jenkins J."/>
            <person name="Shu S."/>
            <person name="Lovell J.T."/>
            <person name="Sreedasyam A."/>
            <person name="Maumus F."/>
            <person name="Tiley G.P."/>
            <person name="Fernandez-Pozo N."/>
            <person name="Barry K."/>
            <person name="Chen C."/>
            <person name="Wang M."/>
            <person name="Lipzen A."/>
            <person name="Daum C."/>
            <person name="Saski C.A."/>
            <person name="Payton A.C."/>
            <person name="Mcbreen J.C."/>
            <person name="Conrad R.E."/>
            <person name="Kollar L.M."/>
            <person name="Olsson S."/>
            <person name="Huttunen S."/>
            <person name="Landis J.B."/>
            <person name="Wickett N.J."/>
            <person name="Johnson M.G."/>
            <person name="Rensing S.A."/>
            <person name="Grimwood J."/>
            <person name="Schmutz J."/>
            <person name="Mcdaniel S.F."/>
        </authorList>
    </citation>
    <scope>NUCLEOTIDE SEQUENCE</scope>
    <source>
        <strain evidence="3">R40</strain>
    </source>
</reference>
<dbReference type="EMBL" id="CM026422">
    <property type="protein sequence ID" value="KAG0585811.1"/>
    <property type="molecule type" value="Genomic_DNA"/>
</dbReference>
<dbReference type="AlphaFoldDB" id="A0A8T0ISR7"/>
<evidence type="ECO:0000256" key="1">
    <source>
        <dbReference type="SAM" id="MobiDB-lite"/>
    </source>
</evidence>
<sequence>MQPMHLTKHPPRRTKSHHRHLRTPCPPPQYKSTRDLTAIPHITLSKHRTSCRHNLLDVTVTAGEIDRSRERVIDRYIIMAMASARKVIRVDVTSDTVCPWCLVGKKHLEQAVAAVKDKYEVEVEWHPFFLNPEAPVEGVNKVEHWRAKFGEGRMQMIVDRVAGAFASLGYRYSMGGMTGSTLDSHRLLWLAGRQGLEKQNALVEELFLDYFTREKYIGDRKVLLAAADKVGVEGGEAFLADPQAGLKEVLAEERKFKRGVSGVPHFVINGRYQISGAQPPEAFVEAFEAAAKSQKSEANDAPTGACTRDGCQ</sequence>
<evidence type="ECO:0000259" key="2">
    <source>
        <dbReference type="Pfam" id="PF01323"/>
    </source>
</evidence>
<dbReference type="PANTHER" id="PTHR13887:SF41">
    <property type="entry name" value="THIOREDOXIN SUPERFAMILY PROTEIN"/>
    <property type="match status" value="1"/>
</dbReference>
<dbReference type="Pfam" id="PF01323">
    <property type="entry name" value="DSBA"/>
    <property type="match status" value="1"/>
</dbReference>